<dbReference type="InterPro" id="IPR002328">
    <property type="entry name" value="ADH_Zn_CS"/>
</dbReference>
<evidence type="ECO:0000256" key="3">
    <source>
        <dbReference type="ARBA" id="ARBA00022723"/>
    </source>
</evidence>
<keyword evidence="4 6" id="KW-0862">Zinc</keyword>
<dbReference type="PROSITE" id="PS00059">
    <property type="entry name" value="ADH_ZINC"/>
    <property type="match status" value="1"/>
</dbReference>
<dbReference type="PANTHER" id="PTHR43350">
    <property type="entry name" value="NAD-DEPENDENT ALCOHOL DEHYDROGENASE"/>
    <property type="match status" value="1"/>
</dbReference>
<dbReference type="OrthoDB" id="3567264at2"/>
<evidence type="ECO:0000313" key="10">
    <source>
        <dbReference type="Proteomes" id="UP000291259"/>
    </source>
</evidence>
<dbReference type="Gene3D" id="3.40.50.720">
    <property type="entry name" value="NAD(P)-binding Rossmann-like Domain"/>
    <property type="match status" value="1"/>
</dbReference>
<dbReference type="Proteomes" id="UP000291259">
    <property type="component" value="Chromosome"/>
</dbReference>
<dbReference type="Pfam" id="PF00107">
    <property type="entry name" value="ADH_zinc_N"/>
    <property type="match status" value="1"/>
</dbReference>
<dbReference type="RefSeq" id="WP_129191758.1">
    <property type="nucleotide sequence ID" value="NZ_CP035491.1"/>
</dbReference>
<gene>
    <name evidence="9" type="ORF">ET445_13640</name>
</gene>
<evidence type="ECO:0000256" key="6">
    <source>
        <dbReference type="RuleBase" id="RU361277"/>
    </source>
</evidence>
<feature type="domain" description="Enoyl reductase (ER)" evidence="8">
    <location>
        <begin position="8"/>
        <end position="316"/>
    </location>
</feature>
<keyword evidence="3 6" id="KW-0479">Metal-binding</keyword>
<accession>A0A4V0YHC3</accession>
<dbReference type="SMART" id="SM00829">
    <property type="entry name" value="PKS_ER"/>
    <property type="match status" value="1"/>
</dbReference>
<dbReference type="SUPFAM" id="SSF50129">
    <property type="entry name" value="GroES-like"/>
    <property type="match status" value="1"/>
</dbReference>
<dbReference type="CDD" id="cd08254">
    <property type="entry name" value="hydroxyacyl_CoA_DH"/>
    <property type="match status" value="1"/>
</dbReference>
<dbReference type="InterPro" id="IPR036291">
    <property type="entry name" value="NAD(P)-bd_dom_sf"/>
</dbReference>
<dbReference type="InterPro" id="IPR013149">
    <property type="entry name" value="ADH-like_C"/>
</dbReference>
<evidence type="ECO:0000256" key="4">
    <source>
        <dbReference type="ARBA" id="ARBA00022833"/>
    </source>
</evidence>
<evidence type="ECO:0000256" key="1">
    <source>
        <dbReference type="ARBA" id="ARBA00001947"/>
    </source>
</evidence>
<keyword evidence="5" id="KW-0560">Oxidoreductase</keyword>
<dbReference type="KEGG" id="agf:ET445_13640"/>
<dbReference type="InterPro" id="IPR020843">
    <property type="entry name" value="ER"/>
</dbReference>
<dbReference type="EMBL" id="CP035491">
    <property type="protein sequence ID" value="QAY74211.1"/>
    <property type="molecule type" value="Genomic_DNA"/>
</dbReference>
<dbReference type="GO" id="GO:0016491">
    <property type="term" value="F:oxidoreductase activity"/>
    <property type="evidence" value="ECO:0007669"/>
    <property type="project" value="UniProtKB-KW"/>
</dbReference>
<dbReference type="Pfam" id="PF08240">
    <property type="entry name" value="ADH_N"/>
    <property type="match status" value="1"/>
</dbReference>
<name>A0A4V0YHC3_9MICO</name>
<dbReference type="AlphaFoldDB" id="A0A4V0YHC3"/>
<evidence type="ECO:0000256" key="7">
    <source>
        <dbReference type="SAM" id="MobiDB-lite"/>
    </source>
</evidence>
<evidence type="ECO:0000313" key="9">
    <source>
        <dbReference type="EMBL" id="QAY74211.1"/>
    </source>
</evidence>
<dbReference type="InterPro" id="IPR011032">
    <property type="entry name" value="GroES-like_sf"/>
</dbReference>
<dbReference type="GO" id="GO:0008270">
    <property type="term" value="F:zinc ion binding"/>
    <property type="evidence" value="ECO:0007669"/>
    <property type="project" value="InterPro"/>
</dbReference>
<comment type="similarity">
    <text evidence="2 6">Belongs to the zinc-containing alcohol dehydrogenase family.</text>
</comment>
<organism evidence="9 10">
    <name type="scientific">Agromyces protaetiae</name>
    <dbReference type="NCBI Taxonomy" id="2509455"/>
    <lineage>
        <taxon>Bacteria</taxon>
        <taxon>Bacillati</taxon>
        <taxon>Actinomycetota</taxon>
        <taxon>Actinomycetes</taxon>
        <taxon>Micrococcales</taxon>
        <taxon>Microbacteriaceae</taxon>
        <taxon>Agromyces</taxon>
    </lineage>
</organism>
<reference evidence="9 10" key="1">
    <citation type="submission" date="2019-01" db="EMBL/GenBank/DDBJ databases">
        <title>Genome sequencing of strain FW100M-8.</title>
        <authorList>
            <person name="Heo J."/>
            <person name="Kim S.-J."/>
            <person name="Kim J.-S."/>
            <person name="Hong S.-B."/>
            <person name="Kwon S.-W."/>
        </authorList>
    </citation>
    <scope>NUCLEOTIDE SEQUENCE [LARGE SCALE GENOMIC DNA]</scope>
    <source>
        <strain evidence="9 10">FW100M-8</strain>
    </source>
</reference>
<sequence>MKAWQYTGDHAPIQQNEIPEPTPSPTQVIIDVKAAGLCHSDVMYMETGDRAMPFLPMTQGHENAGVISAIGADVVGFAVGEVVGVCSSGVQPPLGMFTPGGFADRLAADYRDLARVPDGLDLSLAALATDAGMTSYHAMIKAGGAKAGMKVGVIGFGGLGQIGARAAVLAGAEVHVAEMKEDVWPIARAAGVVDCVKDASEWAADAEGNPLGGADFDLIVDYAGFDTTQKALNAVKRGGTVVQVGLGKPTFTVITPTLLGRTLIGSLGGTVEDIEEVFALMAEGEITPVYEEIAFDEIGAGLERLKNNQVTGRLVARFGD</sequence>
<feature type="region of interest" description="Disordered" evidence="7">
    <location>
        <begin position="1"/>
        <end position="23"/>
    </location>
</feature>
<dbReference type="PANTHER" id="PTHR43350:SF17">
    <property type="entry name" value="NAD-DEPENDENT ALCOHOL DEHYDROGENASE"/>
    <property type="match status" value="1"/>
</dbReference>
<dbReference type="Gene3D" id="3.90.180.10">
    <property type="entry name" value="Medium-chain alcohol dehydrogenases, catalytic domain"/>
    <property type="match status" value="2"/>
</dbReference>
<comment type="cofactor">
    <cofactor evidence="1 6">
        <name>Zn(2+)</name>
        <dbReference type="ChEBI" id="CHEBI:29105"/>
    </cofactor>
</comment>
<dbReference type="SUPFAM" id="SSF51735">
    <property type="entry name" value="NAD(P)-binding Rossmann-fold domains"/>
    <property type="match status" value="1"/>
</dbReference>
<evidence type="ECO:0000256" key="2">
    <source>
        <dbReference type="ARBA" id="ARBA00008072"/>
    </source>
</evidence>
<protein>
    <submittedName>
        <fullName evidence="9">Alcohol dehydrogenase</fullName>
    </submittedName>
</protein>
<keyword evidence="10" id="KW-1185">Reference proteome</keyword>
<dbReference type="InterPro" id="IPR013154">
    <property type="entry name" value="ADH-like_N"/>
</dbReference>
<proteinExistence type="inferred from homology"/>
<evidence type="ECO:0000259" key="8">
    <source>
        <dbReference type="SMART" id="SM00829"/>
    </source>
</evidence>
<evidence type="ECO:0000256" key="5">
    <source>
        <dbReference type="ARBA" id="ARBA00023002"/>
    </source>
</evidence>